<dbReference type="EMBL" id="JAGHQL010000094">
    <property type="protein sequence ID" value="KAH0538842.1"/>
    <property type="molecule type" value="Genomic_DNA"/>
</dbReference>
<proteinExistence type="inferred from homology"/>
<keyword evidence="4 7" id="KW-1133">Transmembrane helix</keyword>
<evidence type="ECO:0000256" key="3">
    <source>
        <dbReference type="ARBA" id="ARBA00022692"/>
    </source>
</evidence>
<evidence type="ECO:0000256" key="5">
    <source>
        <dbReference type="ARBA" id="ARBA00023136"/>
    </source>
</evidence>
<organism evidence="8 9">
    <name type="scientific">Glutinoglossum americanum</name>
    <dbReference type="NCBI Taxonomy" id="1670608"/>
    <lineage>
        <taxon>Eukaryota</taxon>
        <taxon>Fungi</taxon>
        <taxon>Dikarya</taxon>
        <taxon>Ascomycota</taxon>
        <taxon>Pezizomycotina</taxon>
        <taxon>Geoglossomycetes</taxon>
        <taxon>Geoglossales</taxon>
        <taxon>Geoglossaceae</taxon>
        <taxon>Glutinoglossum</taxon>
    </lineage>
</organism>
<comment type="caution">
    <text evidence="8">The sequence shown here is derived from an EMBL/GenBank/DDBJ whole genome shotgun (WGS) entry which is preliminary data.</text>
</comment>
<gene>
    <name evidence="8" type="ORF">FGG08_004559</name>
</gene>
<evidence type="ECO:0000256" key="6">
    <source>
        <dbReference type="SAM" id="MobiDB-lite"/>
    </source>
</evidence>
<evidence type="ECO:0000313" key="8">
    <source>
        <dbReference type="EMBL" id="KAH0538842.1"/>
    </source>
</evidence>
<keyword evidence="5 7" id="KW-0472">Membrane</keyword>
<dbReference type="OrthoDB" id="8841220at2759"/>
<evidence type="ECO:0000256" key="7">
    <source>
        <dbReference type="SAM" id="Phobius"/>
    </source>
</evidence>
<feature type="compositionally biased region" description="Basic and acidic residues" evidence="6">
    <location>
        <begin position="93"/>
        <end position="116"/>
    </location>
</feature>
<reference evidence="8" key="1">
    <citation type="submission" date="2021-03" db="EMBL/GenBank/DDBJ databases">
        <title>Comparative genomics and phylogenomic investigation of the class Geoglossomycetes provide insights into ecological specialization and systematics.</title>
        <authorList>
            <person name="Melie T."/>
            <person name="Pirro S."/>
            <person name="Miller A.N."/>
            <person name="Quandt A."/>
        </authorList>
    </citation>
    <scope>NUCLEOTIDE SEQUENCE</scope>
    <source>
        <strain evidence="8">GBOQ0MN5Z8</strain>
    </source>
</reference>
<dbReference type="Pfam" id="PF03073">
    <property type="entry name" value="TspO_MBR"/>
    <property type="match status" value="1"/>
</dbReference>
<evidence type="ECO:0000256" key="4">
    <source>
        <dbReference type="ARBA" id="ARBA00022989"/>
    </source>
</evidence>
<dbReference type="PANTHER" id="PTHR10057:SF0">
    <property type="entry name" value="TRANSLOCATOR PROTEIN"/>
    <property type="match status" value="1"/>
</dbReference>
<protein>
    <submittedName>
        <fullName evidence="8">Uncharacterized protein</fullName>
    </submittedName>
</protein>
<evidence type="ECO:0000313" key="9">
    <source>
        <dbReference type="Proteomes" id="UP000698800"/>
    </source>
</evidence>
<name>A0A9P8I4Z6_9PEZI</name>
<evidence type="ECO:0000256" key="1">
    <source>
        <dbReference type="ARBA" id="ARBA00004141"/>
    </source>
</evidence>
<dbReference type="CDD" id="cd15904">
    <property type="entry name" value="TSPO_MBR"/>
    <property type="match status" value="1"/>
</dbReference>
<comment type="similarity">
    <text evidence="2">Belongs to the TspO/BZRP family.</text>
</comment>
<dbReference type="GO" id="GO:0005741">
    <property type="term" value="C:mitochondrial outer membrane"/>
    <property type="evidence" value="ECO:0007669"/>
    <property type="project" value="TreeGrafter"/>
</dbReference>
<accession>A0A9P8I4Z6</accession>
<dbReference type="Gene3D" id="1.20.1260.100">
    <property type="entry name" value="TspO/MBR protein"/>
    <property type="match status" value="1"/>
</dbReference>
<sequence length="116" mass="13224">MGFAAYRAWTTGEDSWDPNIRDLTRQGATLYTVQLGLNLAWMPLFFVLKRPIEATVDIAVLWGVVGYLTYIWGKVDRVADMRQAGVGYLNDWNTKDKEVPLPPEGKKDTKYVDEKP</sequence>
<dbReference type="AlphaFoldDB" id="A0A9P8I4Z6"/>
<dbReference type="PANTHER" id="PTHR10057">
    <property type="entry name" value="PERIPHERAL-TYPE BENZODIAZEPINE RECEPTOR"/>
    <property type="match status" value="1"/>
</dbReference>
<keyword evidence="9" id="KW-1185">Reference proteome</keyword>
<evidence type="ECO:0000256" key="2">
    <source>
        <dbReference type="ARBA" id="ARBA00007524"/>
    </source>
</evidence>
<feature type="transmembrane region" description="Helical" evidence="7">
    <location>
        <begin position="28"/>
        <end position="48"/>
    </location>
</feature>
<dbReference type="Proteomes" id="UP000698800">
    <property type="component" value="Unassembled WGS sequence"/>
</dbReference>
<keyword evidence="3 7" id="KW-0812">Transmembrane</keyword>
<feature type="transmembrane region" description="Helical" evidence="7">
    <location>
        <begin position="54"/>
        <end position="73"/>
    </location>
</feature>
<dbReference type="InterPro" id="IPR038330">
    <property type="entry name" value="TspO/MBR-related_sf"/>
</dbReference>
<dbReference type="InterPro" id="IPR004307">
    <property type="entry name" value="TspO_MBR"/>
</dbReference>
<feature type="region of interest" description="Disordered" evidence="6">
    <location>
        <begin position="92"/>
        <end position="116"/>
    </location>
</feature>
<comment type="subcellular location">
    <subcellularLocation>
        <location evidence="1">Membrane</location>
        <topology evidence="1">Multi-pass membrane protein</topology>
    </subcellularLocation>
</comment>
<dbReference type="GO" id="GO:0033013">
    <property type="term" value="P:tetrapyrrole metabolic process"/>
    <property type="evidence" value="ECO:0007669"/>
    <property type="project" value="UniProtKB-ARBA"/>
</dbReference>